<keyword evidence="3" id="KW-0269">Exonuclease</keyword>
<proteinExistence type="predicted"/>
<evidence type="ECO:0000256" key="1">
    <source>
        <dbReference type="SAM" id="MobiDB-lite"/>
    </source>
</evidence>
<comment type="caution">
    <text evidence="3">The sequence shown here is derived from an EMBL/GenBank/DDBJ whole genome shotgun (WGS) entry which is preliminary data.</text>
</comment>
<dbReference type="GO" id="GO:0004527">
    <property type="term" value="F:exonuclease activity"/>
    <property type="evidence" value="ECO:0007669"/>
    <property type="project" value="UniProtKB-KW"/>
</dbReference>
<keyword evidence="3" id="KW-0540">Nuclease</keyword>
<reference evidence="3 4" key="1">
    <citation type="submission" date="2016-10" db="EMBL/GenBank/DDBJ databases">
        <title>Genome sequencing of Aspergillus oryzae BCC7051.</title>
        <authorList>
            <person name="Thammarongtham C."/>
            <person name="Vorapreeda T."/>
            <person name="Nookaew I."/>
            <person name="Srisuk T."/>
            <person name="Land M."/>
            <person name="Jeennor S."/>
            <person name="Laoteng K."/>
        </authorList>
    </citation>
    <scope>NUCLEOTIDE SEQUENCE [LARGE SCALE GENOMIC DNA]</scope>
    <source>
        <strain evidence="3 4">BCC7051</strain>
    </source>
</reference>
<sequence length="763" mass="86369">MDEIQRAINDIHKDTNELTARAEDPLRTFANAARGPCHYQSNHNSASSAPARPADLDRDRAVTVKVGDPAMARNLRRLTNEDLALGPLTDDADRKRIAQELVANNRHAWVAPETEEGSGGLSAAARDAPDNSAMEGMRFTGNTPPQGELSTNTLSTLTSVPTIPPTLSTTDVSQEAPFSATEGTGRSARLVQQVEWAQPRNQGYIFTGTPMQNAAIQMAEPQETPPCERLRRPRYRRRYGHVMAQFLRDPEVLRADIIAIQEPWRNPYSDTTHHPAFGSHRQLHPTAHDADGQRAHMALYTSRKINPRTWKHTVHSADRQELELHLHGRKLRIFNIYNPGPWDTDRTDTVDLLGRVVPSRGDHIILGDFTLHHPAWSERDACDDPTSAGETTTTNDDADDTSRDRQTGTDRKAPELLEFADSRLLDLSLEPGTVTRDQNNYRSTIDLVFGAQSLANQFIACEVAPRVPADSDHLPIRTILDLAPQAYQPPKQRQWKAMDAPKLRQFVADNLSIYSHWDTLETSFSVTAVDAAAYFLIEVVQRVIQHAVSWACPSEWANPYFTPQCKRAVKITRKLRRIYIRHRLPSDWAAYVKVRNRKGRIINRSLQRGFRRWVYVDCCAMAHANGAKTMNERVLTYLHNMYEAFQPRRAVYHGSTNPLDYVYAINSHLCGDHRSDQVNTMHVILFSAKRNTQLLKQQLDVDRNIRDIVGVELQPNESRKKAALLPDCFAHPGRCEDRVVGSFRIIEQAQVIQYVLTEEVEFN</sequence>
<gene>
    <name evidence="3" type="ORF">OAory_01095330</name>
</gene>
<evidence type="ECO:0000313" key="4">
    <source>
        <dbReference type="Proteomes" id="UP000190312"/>
    </source>
</evidence>
<dbReference type="EMBL" id="MKZY01000012">
    <property type="protein sequence ID" value="OOO03892.1"/>
    <property type="molecule type" value="Genomic_DNA"/>
</dbReference>
<dbReference type="OrthoDB" id="4500858at2759"/>
<dbReference type="VEuPathDB" id="FungiDB:AO090166000015"/>
<feature type="region of interest" description="Disordered" evidence="1">
    <location>
        <begin position="36"/>
        <end position="56"/>
    </location>
</feature>
<dbReference type="InterPro" id="IPR036691">
    <property type="entry name" value="Endo/exonu/phosph_ase_sf"/>
</dbReference>
<evidence type="ECO:0000259" key="2">
    <source>
        <dbReference type="Pfam" id="PF14529"/>
    </source>
</evidence>
<feature type="compositionally biased region" description="Basic and acidic residues" evidence="1">
    <location>
        <begin position="400"/>
        <end position="413"/>
    </location>
</feature>
<dbReference type="GO" id="GO:0004519">
    <property type="term" value="F:endonuclease activity"/>
    <property type="evidence" value="ECO:0007669"/>
    <property type="project" value="UniProtKB-KW"/>
</dbReference>
<organism evidence="3 4">
    <name type="scientific">Aspergillus oryzae</name>
    <name type="common">Yellow koji mold</name>
    <dbReference type="NCBI Taxonomy" id="5062"/>
    <lineage>
        <taxon>Eukaryota</taxon>
        <taxon>Fungi</taxon>
        <taxon>Dikarya</taxon>
        <taxon>Ascomycota</taxon>
        <taxon>Pezizomycotina</taxon>
        <taxon>Eurotiomycetes</taxon>
        <taxon>Eurotiomycetidae</taxon>
        <taxon>Eurotiales</taxon>
        <taxon>Aspergillaceae</taxon>
        <taxon>Aspergillus</taxon>
        <taxon>Aspergillus subgen. Circumdati</taxon>
    </lineage>
</organism>
<dbReference type="SUPFAM" id="SSF56219">
    <property type="entry name" value="DNase I-like"/>
    <property type="match status" value="1"/>
</dbReference>
<feature type="region of interest" description="Disordered" evidence="1">
    <location>
        <begin position="380"/>
        <end position="413"/>
    </location>
</feature>
<keyword evidence="3" id="KW-0378">Hydrolase</keyword>
<feature type="compositionally biased region" description="Polar residues" evidence="1">
    <location>
        <begin position="39"/>
        <end position="48"/>
    </location>
</feature>
<dbReference type="AlphaFoldDB" id="A0A1S9D495"/>
<keyword evidence="3" id="KW-0255">Endonuclease</keyword>
<name>A0A1S9D495_ASPOZ</name>
<dbReference type="Proteomes" id="UP000190312">
    <property type="component" value="Unassembled WGS sequence"/>
</dbReference>
<dbReference type="VEuPathDB" id="FungiDB:AO090206000131"/>
<dbReference type="InterPro" id="IPR005135">
    <property type="entry name" value="Endo/exonuclease/phosphatase"/>
</dbReference>
<feature type="domain" description="Endonuclease/exonuclease/phosphatase" evidence="2">
    <location>
        <begin position="331"/>
        <end position="476"/>
    </location>
</feature>
<protein>
    <submittedName>
        <fullName evidence="3">Endonuclease/exonuclease/phosphatase</fullName>
    </submittedName>
</protein>
<evidence type="ECO:0000313" key="3">
    <source>
        <dbReference type="EMBL" id="OOO03892.1"/>
    </source>
</evidence>
<dbReference type="Gene3D" id="3.60.10.10">
    <property type="entry name" value="Endonuclease/exonuclease/phosphatase"/>
    <property type="match status" value="1"/>
</dbReference>
<feature type="region of interest" description="Disordered" evidence="1">
    <location>
        <begin position="164"/>
        <end position="186"/>
    </location>
</feature>
<dbReference type="Pfam" id="PF14529">
    <property type="entry name" value="Exo_endo_phos_2"/>
    <property type="match status" value="1"/>
</dbReference>
<accession>A0A1S9D495</accession>